<evidence type="ECO:0000256" key="3">
    <source>
        <dbReference type="ARBA" id="ARBA00023002"/>
    </source>
</evidence>
<dbReference type="AlphaFoldDB" id="A0AAX4JQL8"/>
<dbReference type="PRINTS" id="PR00069">
    <property type="entry name" value="ALDKETRDTASE"/>
</dbReference>
<keyword evidence="3" id="KW-0560">Oxidoreductase</keyword>
<organism evidence="8 9">
    <name type="scientific">Kwoniella dendrophila CBS 6074</name>
    <dbReference type="NCBI Taxonomy" id="1295534"/>
    <lineage>
        <taxon>Eukaryota</taxon>
        <taxon>Fungi</taxon>
        <taxon>Dikarya</taxon>
        <taxon>Basidiomycota</taxon>
        <taxon>Agaricomycotina</taxon>
        <taxon>Tremellomycetes</taxon>
        <taxon>Tremellales</taxon>
        <taxon>Cryptococcaceae</taxon>
        <taxon>Kwoniella</taxon>
    </lineage>
</organism>
<evidence type="ECO:0000256" key="6">
    <source>
        <dbReference type="PIRSR" id="PIRSR000097-3"/>
    </source>
</evidence>
<dbReference type="SUPFAM" id="SSF51430">
    <property type="entry name" value="NAD(P)-linked oxidoreductase"/>
    <property type="match status" value="1"/>
</dbReference>
<dbReference type="FunFam" id="3.20.20.100:FF:000002">
    <property type="entry name" value="2,5-diketo-D-gluconic acid reductase A"/>
    <property type="match status" value="1"/>
</dbReference>
<dbReference type="GO" id="GO:0016616">
    <property type="term" value="F:oxidoreductase activity, acting on the CH-OH group of donors, NAD or NADP as acceptor"/>
    <property type="evidence" value="ECO:0007669"/>
    <property type="project" value="UniProtKB-ARBA"/>
</dbReference>
<evidence type="ECO:0000256" key="1">
    <source>
        <dbReference type="ARBA" id="ARBA00007905"/>
    </source>
</evidence>
<dbReference type="PANTHER" id="PTHR43827">
    <property type="entry name" value="2,5-DIKETO-D-GLUCONIC ACID REDUCTASE"/>
    <property type="match status" value="1"/>
</dbReference>
<dbReference type="EMBL" id="CP144100">
    <property type="protein sequence ID" value="WWC87662.1"/>
    <property type="molecule type" value="Genomic_DNA"/>
</dbReference>
<dbReference type="InterPro" id="IPR044494">
    <property type="entry name" value="AKR3C2/3"/>
</dbReference>
<feature type="domain" description="NADP-dependent oxidoreductase" evidence="7">
    <location>
        <begin position="30"/>
        <end position="273"/>
    </location>
</feature>
<evidence type="ECO:0000259" key="7">
    <source>
        <dbReference type="Pfam" id="PF00248"/>
    </source>
</evidence>
<feature type="binding site" evidence="5">
    <location>
        <position position="110"/>
    </location>
    <ligand>
        <name>substrate</name>
    </ligand>
</feature>
<evidence type="ECO:0000256" key="5">
    <source>
        <dbReference type="PIRSR" id="PIRSR000097-2"/>
    </source>
</evidence>
<proteinExistence type="inferred from homology"/>
<accession>A0AAX4JQL8</accession>
<dbReference type="InterPro" id="IPR018170">
    <property type="entry name" value="Aldo/ket_reductase_CS"/>
</dbReference>
<evidence type="ECO:0000313" key="8">
    <source>
        <dbReference type="EMBL" id="WWC87662.1"/>
    </source>
</evidence>
<dbReference type="PANTHER" id="PTHR43827:SF3">
    <property type="entry name" value="NADP-DEPENDENT OXIDOREDUCTASE DOMAIN-CONTAINING PROTEIN"/>
    <property type="match status" value="1"/>
</dbReference>
<dbReference type="GO" id="GO:0016652">
    <property type="term" value="F:oxidoreductase activity, acting on NAD(P)H as acceptor"/>
    <property type="evidence" value="ECO:0007669"/>
    <property type="project" value="InterPro"/>
</dbReference>
<dbReference type="RefSeq" id="XP_066074425.1">
    <property type="nucleotide sequence ID" value="XM_066218328.1"/>
</dbReference>
<dbReference type="CDD" id="cd19120">
    <property type="entry name" value="AKR_AKR3C2-3"/>
    <property type="match status" value="1"/>
</dbReference>
<evidence type="ECO:0000256" key="4">
    <source>
        <dbReference type="PIRSR" id="PIRSR000097-1"/>
    </source>
</evidence>
<comment type="similarity">
    <text evidence="1">Belongs to the aldo/keto reductase family.</text>
</comment>
<keyword evidence="2" id="KW-0521">NADP</keyword>
<dbReference type="GeneID" id="91093225"/>
<dbReference type="Pfam" id="PF00248">
    <property type="entry name" value="Aldo_ket_red"/>
    <property type="match status" value="1"/>
</dbReference>
<dbReference type="InterPro" id="IPR023210">
    <property type="entry name" value="NADP_OxRdtase_dom"/>
</dbReference>
<evidence type="ECO:0000313" key="9">
    <source>
        <dbReference type="Proteomes" id="UP001355207"/>
    </source>
</evidence>
<name>A0AAX4JQL8_9TREE</name>
<dbReference type="Proteomes" id="UP001355207">
    <property type="component" value="Chromosome 3"/>
</dbReference>
<gene>
    <name evidence="8" type="ORF">L201_002553</name>
</gene>
<dbReference type="PIRSF" id="PIRSF000097">
    <property type="entry name" value="AKR"/>
    <property type="match status" value="1"/>
</dbReference>
<dbReference type="InterPro" id="IPR020471">
    <property type="entry name" value="AKR"/>
</dbReference>
<keyword evidence="9" id="KW-1185">Reference proteome</keyword>
<sequence>MSSQIPTLTLNDGIKIPRIGYGLGTANYGSECVPHVVSALKTGYNYIDCAQMYGNSKSFGEGFQQFGGKREDVFVVQKCGKTGTESHPRKTLETLLKEMKIDYVDLYLLHSPLLCKPLSLSEAWKVMEELKAEGLAKSIGVSNFREEDILEIEKTWKVAPSVNQIEYHPYVFHAANVQRLLTLQKKHDIKVEAYGPLTSLTGAKGGPADEVVKEIAKSKGIGESQVLLNWALQTTQGVVVTTSTNEERQKIQLEAVTKSITLGQDEIDRISEAGKKKYFRYRMTDVWDAAKP</sequence>
<feature type="site" description="Lowers pKa of active site Tyr" evidence="6">
    <location>
        <position position="78"/>
    </location>
</feature>
<dbReference type="Gene3D" id="3.20.20.100">
    <property type="entry name" value="NADP-dependent oxidoreductase domain"/>
    <property type="match status" value="1"/>
</dbReference>
<dbReference type="PROSITE" id="PS00062">
    <property type="entry name" value="ALDOKETO_REDUCTASE_2"/>
    <property type="match status" value="1"/>
</dbReference>
<dbReference type="InterPro" id="IPR036812">
    <property type="entry name" value="NAD(P)_OxRdtase_dom_sf"/>
</dbReference>
<protein>
    <recommendedName>
        <fullName evidence="7">NADP-dependent oxidoreductase domain-containing protein</fullName>
    </recommendedName>
</protein>
<feature type="active site" description="Proton donor" evidence="4">
    <location>
        <position position="53"/>
    </location>
</feature>
<reference evidence="8 9" key="1">
    <citation type="submission" date="2024-01" db="EMBL/GenBank/DDBJ databases">
        <title>Comparative genomics of Cryptococcus and Kwoniella reveals pathogenesis evolution and contrasting modes of karyotype evolution via chromosome fusion or intercentromeric recombination.</title>
        <authorList>
            <person name="Coelho M.A."/>
            <person name="David-Palma M."/>
            <person name="Shea T."/>
            <person name="Bowers K."/>
            <person name="McGinley-Smith S."/>
            <person name="Mohammad A.W."/>
            <person name="Gnirke A."/>
            <person name="Yurkov A.M."/>
            <person name="Nowrousian M."/>
            <person name="Sun S."/>
            <person name="Cuomo C.A."/>
            <person name="Heitman J."/>
        </authorList>
    </citation>
    <scope>NUCLEOTIDE SEQUENCE [LARGE SCALE GENOMIC DNA]</scope>
    <source>
        <strain evidence="8 9">CBS 6074</strain>
    </source>
</reference>
<evidence type="ECO:0000256" key="2">
    <source>
        <dbReference type="ARBA" id="ARBA00022857"/>
    </source>
</evidence>